<dbReference type="GO" id="GO:0003697">
    <property type="term" value="F:single-stranded DNA binding"/>
    <property type="evidence" value="ECO:0007669"/>
    <property type="project" value="InterPro"/>
</dbReference>
<feature type="domain" description="Nodulin homeobox N-terminal" evidence="1">
    <location>
        <begin position="3"/>
        <end position="81"/>
    </location>
</feature>
<dbReference type="Gramene" id="mRNA:HanXRQr2_Chr05g0210761">
    <property type="protein sequence ID" value="mRNA:HanXRQr2_Chr05g0210761"/>
    <property type="gene ID" value="HanXRQr2_Chr05g0210761"/>
</dbReference>
<proteinExistence type="predicted"/>
<dbReference type="AlphaFoldDB" id="A0A9K3IZD6"/>
<accession>A0A9K3IZD6</accession>
<sequence>MQPNDEVYHLFHLCESSIQFIQSLYKHMLFRERLAENKELCGASAILQLVQNTLKLPEHDDPLLASVVDRLKSKVLSIVSPIMCRHYLHK</sequence>
<organism evidence="2 3">
    <name type="scientific">Helianthus annuus</name>
    <name type="common">Common sunflower</name>
    <dbReference type="NCBI Taxonomy" id="4232"/>
    <lineage>
        <taxon>Eukaryota</taxon>
        <taxon>Viridiplantae</taxon>
        <taxon>Streptophyta</taxon>
        <taxon>Embryophyta</taxon>
        <taxon>Tracheophyta</taxon>
        <taxon>Spermatophyta</taxon>
        <taxon>Magnoliopsida</taxon>
        <taxon>eudicotyledons</taxon>
        <taxon>Gunneridae</taxon>
        <taxon>Pentapetalae</taxon>
        <taxon>asterids</taxon>
        <taxon>campanulids</taxon>
        <taxon>Asterales</taxon>
        <taxon>Asteraceae</taxon>
        <taxon>Asteroideae</taxon>
        <taxon>Heliantheae alliance</taxon>
        <taxon>Heliantheae</taxon>
        <taxon>Helianthus</taxon>
    </lineage>
</organism>
<gene>
    <name evidence="2" type="ORF">HanXRQr2_Chr05g0210761</name>
</gene>
<comment type="caution">
    <text evidence="2">The sequence shown here is derived from an EMBL/GenBank/DDBJ whole genome shotgun (WGS) entry which is preliminary data.</text>
</comment>
<keyword evidence="2" id="KW-0371">Homeobox</keyword>
<dbReference type="GO" id="GO:0009908">
    <property type="term" value="P:flower development"/>
    <property type="evidence" value="ECO:0007669"/>
    <property type="project" value="InterPro"/>
</dbReference>
<protein>
    <submittedName>
        <fullName evidence="2">Nodulin homeobox protein</fullName>
    </submittedName>
</protein>
<keyword evidence="2" id="KW-0238">DNA-binding</keyword>
<dbReference type="PANTHER" id="PTHR35743:SF1">
    <property type="entry name" value="NODULIN HOMEOBOX"/>
    <property type="match status" value="1"/>
</dbReference>
<name>A0A9K3IZD6_HELAN</name>
<reference evidence="2" key="1">
    <citation type="journal article" date="2017" name="Nature">
        <title>The sunflower genome provides insights into oil metabolism, flowering and Asterid evolution.</title>
        <authorList>
            <person name="Badouin H."/>
            <person name="Gouzy J."/>
            <person name="Grassa C.J."/>
            <person name="Murat F."/>
            <person name="Staton S.E."/>
            <person name="Cottret L."/>
            <person name="Lelandais-Briere C."/>
            <person name="Owens G.L."/>
            <person name="Carrere S."/>
            <person name="Mayjonade B."/>
            <person name="Legrand L."/>
            <person name="Gill N."/>
            <person name="Kane N.C."/>
            <person name="Bowers J.E."/>
            <person name="Hubner S."/>
            <person name="Bellec A."/>
            <person name="Berard A."/>
            <person name="Berges H."/>
            <person name="Blanchet N."/>
            <person name="Boniface M.C."/>
            <person name="Brunel D."/>
            <person name="Catrice O."/>
            <person name="Chaidir N."/>
            <person name="Claudel C."/>
            <person name="Donnadieu C."/>
            <person name="Faraut T."/>
            <person name="Fievet G."/>
            <person name="Helmstetter N."/>
            <person name="King M."/>
            <person name="Knapp S.J."/>
            <person name="Lai Z."/>
            <person name="Le Paslier M.C."/>
            <person name="Lippi Y."/>
            <person name="Lorenzon L."/>
            <person name="Mandel J.R."/>
            <person name="Marage G."/>
            <person name="Marchand G."/>
            <person name="Marquand E."/>
            <person name="Bret-Mestries E."/>
            <person name="Morien E."/>
            <person name="Nambeesan S."/>
            <person name="Nguyen T."/>
            <person name="Pegot-Espagnet P."/>
            <person name="Pouilly N."/>
            <person name="Raftis F."/>
            <person name="Sallet E."/>
            <person name="Schiex T."/>
            <person name="Thomas J."/>
            <person name="Vandecasteele C."/>
            <person name="Vares D."/>
            <person name="Vear F."/>
            <person name="Vautrin S."/>
            <person name="Crespi M."/>
            <person name="Mangin B."/>
            <person name="Burke J.M."/>
            <person name="Salse J."/>
            <person name="Munos S."/>
            <person name="Vincourt P."/>
            <person name="Rieseberg L.H."/>
            <person name="Langlade N.B."/>
        </authorList>
    </citation>
    <scope>NUCLEOTIDE SEQUENCE</scope>
    <source>
        <tissue evidence="2">Leaves</tissue>
    </source>
</reference>
<keyword evidence="3" id="KW-1185">Reference proteome</keyword>
<evidence type="ECO:0000313" key="2">
    <source>
        <dbReference type="EMBL" id="KAF5805557.1"/>
    </source>
</evidence>
<evidence type="ECO:0000259" key="1">
    <source>
        <dbReference type="Pfam" id="PF25246"/>
    </source>
</evidence>
<reference evidence="2" key="2">
    <citation type="submission" date="2020-06" db="EMBL/GenBank/DDBJ databases">
        <title>Helianthus annuus Genome sequencing and assembly Release 2.</title>
        <authorList>
            <person name="Gouzy J."/>
            <person name="Langlade N."/>
            <person name="Munos S."/>
        </authorList>
    </citation>
    <scope>NUCLEOTIDE SEQUENCE</scope>
    <source>
        <tissue evidence="2">Leaves</tissue>
    </source>
</reference>
<dbReference type="EMBL" id="MNCJ02000320">
    <property type="protein sequence ID" value="KAF5805557.1"/>
    <property type="molecule type" value="Genomic_DNA"/>
</dbReference>
<dbReference type="InterPro" id="IPR039325">
    <property type="entry name" value="NDX"/>
</dbReference>
<evidence type="ECO:0000313" key="3">
    <source>
        <dbReference type="Proteomes" id="UP000215914"/>
    </source>
</evidence>
<dbReference type="Proteomes" id="UP000215914">
    <property type="component" value="Unassembled WGS sequence"/>
</dbReference>
<dbReference type="Pfam" id="PF25246">
    <property type="entry name" value="Nodulin_N"/>
    <property type="match status" value="1"/>
</dbReference>
<dbReference type="InterPro" id="IPR057287">
    <property type="entry name" value="Ndx_N"/>
</dbReference>
<dbReference type="PANTHER" id="PTHR35743">
    <property type="entry name" value="NODULIN HOMEOBOX"/>
    <property type="match status" value="1"/>
</dbReference>